<gene>
    <name evidence="2" type="ORF">EEDITHA_LOCUS3593</name>
</gene>
<evidence type="ECO:0000313" key="2">
    <source>
        <dbReference type="EMBL" id="CAH2087319.1"/>
    </source>
</evidence>
<name>A0AAU9TIA1_EUPED</name>
<keyword evidence="3" id="KW-1185">Reference proteome</keyword>
<dbReference type="EMBL" id="CAKOGL010000006">
    <property type="protein sequence ID" value="CAH2087319.1"/>
    <property type="molecule type" value="Genomic_DNA"/>
</dbReference>
<feature type="compositionally biased region" description="Polar residues" evidence="1">
    <location>
        <begin position="122"/>
        <end position="137"/>
    </location>
</feature>
<evidence type="ECO:0000256" key="1">
    <source>
        <dbReference type="SAM" id="MobiDB-lite"/>
    </source>
</evidence>
<feature type="region of interest" description="Disordered" evidence="1">
    <location>
        <begin position="72"/>
        <end position="108"/>
    </location>
</feature>
<proteinExistence type="predicted"/>
<evidence type="ECO:0000313" key="3">
    <source>
        <dbReference type="Proteomes" id="UP001153954"/>
    </source>
</evidence>
<comment type="caution">
    <text evidence="2">The sequence shown here is derived from an EMBL/GenBank/DDBJ whole genome shotgun (WGS) entry which is preliminary data.</text>
</comment>
<protein>
    <submittedName>
        <fullName evidence="2">Uncharacterized protein</fullName>
    </submittedName>
</protein>
<dbReference type="Proteomes" id="UP001153954">
    <property type="component" value="Unassembled WGS sequence"/>
</dbReference>
<reference evidence="2" key="1">
    <citation type="submission" date="2022-03" db="EMBL/GenBank/DDBJ databases">
        <authorList>
            <person name="Tunstrom K."/>
        </authorList>
    </citation>
    <scope>NUCLEOTIDE SEQUENCE</scope>
</reference>
<feature type="region of interest" description="Disordered" evidence="1">
    <location>
        <begin position="118"/>
        <end position="137"/>
    </location>
</feature>
<sequence length="137" mass="15774">MRTRKKPDLRLDIPSYPHDYVEMPAETRRLIHEANRPSNDIQYIDDDNSKAELKFQVGSPISANKLEFRSSTPEVKITGPEDDEKDKKQVILPSENEDSPILHRDFNRASVSVPDKLRHYQGTDTNKQNNVSLLSFP</sequence>
<organism evidence="2 3">
    <name type="scientific">Euphydryas editha</name>
    <name type="common">Edith's checkerspot</name>
    <dbReference type="NCBI Taxonomy" id="104508"/>
    <lineage>
        <taxon>Eukaryota</taxon>
        <taxon>Metazoa</taxon>
        <taxon>Ecdysozoa</taxon>
        <taxon>Arthropoda</taxon>
        <taxon>Hexapoda</taxon>
        <taxon>Insecta</taxon>
        <taxon>Pterygota</taxon>
        <taxon>Neoptera</taxon>
        <taxon>Endopterygota</taxon>
        <taxon>Lepidoptera</taxon>
        <taxon>Glossata</taxon>
        <taxon>Ditrysia</taxon>
        <taxon>Papilionoidea</taxon>
        <taxon>Nymphalidae</taxon>
        <taxon>Nymphalinae</taxon>
        <taxon>Euphydryas</taxon>
    </lineage>
</organism>
<accession>A0AAU9TIA1</accession>
<dbReference type="AlphaFoldDB" id="A0AAU9TIA1"/>